<dbReference type="SUPFAM" id="SSF53335">
    <property type="entry name" value="S-adenosyl-L-methionine-dependent methyltransferases"/>
    <property type="match status" value="1"/>
</dbReference>
<evidence type="ECO:0000256" key="1">
    <source>
        <dbReference type="ARBA" id="ARBA00009741"/>
    </source>
</evidence>
<dbReference type="GO" id="GO:0032259">
    <property type="term" value="P:methylation"/>
    <property type="evidence" value="ECO:0007669"/>
    <property type="project" value="UniProtKB-KW"/>
</dbReference>
<dbReference type="EMBL" id="FQZH01000005">
    <property type="protein sequence ID" value="SHJ64190.1"/>
    <property type="molecule type" value="Genomic_DNA"/>
</dbReference>
<dbReference type="GO" id="GO:0005840">
    <property type="term" value="C:ribosome"/>
    <property type="evidence" value="ECO:0007669"/>
    <property type="project" value="UniProtKB-KW"/>
</dbReference>
<evidence type="ECO:0000256" key="3">
    <source>
        <dbReference type="ARBA" id="ARBA00022603"/>
    </source>
</evidence>
<dbReference type="InterPro" id="IPR029063">
    <property type="entry name" value="SAM-dependent_MTases_sf"/>
</dbReference>
<dbReference type="InterPro" id="IPR004498">
    <property type="entry name" value="Ribosomal_PrmA_MeTrfase"/>
</dbReference>
<dbReference type="GO" id="GO:0005737">
    <property type="term" value="C:cytoplasm"/>
    <property type="evidence" value="ECO:0007669"/>
    <property type="project" value="UniProtKB-SubCell"/>
</dbReference>
<evidence type="ECO:0000256" key="4">
    <source>
        <dbReference type="ARBA" id="ARBA00022679"/>
    </source>
</evidence>
<dbReference type="STRING" id="683124.SAMN05444337_2338"/>
<dbReference type="PANTHER" id="PTHR43648">
    <property type="entry name" value="ELECTRON TRANSFER FLAVOPROTEIN BETA SUBUNIT LYSINE METHYLTRANSFERASE"/>
    <property type="match status" value="1"/>
</dbReference>
<comment type="catalytic activity">
    <reaction evidence="6">
        <text>L-lysyl-[protein] + 3 S-adenosyl-L-methionine = N(6),N(6),N(6)-trimethyl-L-lysyl-[protein] + 3 S-adenosyl-L-homocysteine + 3 H(+)</text>
        <dbReference type="Rhea" id="RHEA:54192"/>
        <dbReference type="Rhea" id="RHEA-COMP:9752"/>
        <dbReference type="Rhea" id="RHEA-COMP:13826"/>
        <dbReference type="ChEBI" id="CHEBI:15378"/>
        <dbReference type="ChEBI" id="CHEBI:29969"/>
        <dbReference type="ChEBI" id="CHEBI:57856"/>
        <dbReference type="ChEBI" id="CHEBI:59789"/>
        <dbReference type="ChEBI" id="CHEBI:61961"/>
    </reaction>
</comment>
<dbReference type="EC" id="2.1.1.-" evidence="6"/>
<keyword evidence="5 6" id="KW-0949">S-adenosyl-L-methionine</keyword>
<evidence type="ECO:0000256" key="2">
    <source>
        <dbReference type="ARBA" id="ARBA00022490"/>
    </source>
</evidence>
<gene>
    <name evidence="6" type="primary">prmA</name>
    <name evidence="7" type="ORF">SAMN05444337_2338</name>
</gene>
<dbReference type="NCBIfam" id="NF001785">
    <property type="entry name" value="PRK00517.2-2"/>
    <property type="match status" value="1"/>
</dbReference>
<proteinExistence type="inferred from homology"/>
<dbReference type="AlphaFoldDB" id="A0A1M6KZ12"/>
<dbReference type="Proteomes" id="UP000184232">
    <property type="component" value="Unassembled WGS sequence"/>
</dbReference>
<keyword evidence="3 6" id="KW-0489">Methyltransferase</keyword>
<feature type="binding site" evidence="6">
    <location>
        <position position="129"/>
    </location>
    <ligand>
        <name>S-adenosyl-L-methionine</name>
        <dbReference type="ChEBI" id="CHEBI:59789"/>
    </ligand>
</feature>
<dbReference type="CDD" id="cd02440">
    <property type="entry name" value="AdoMet_MTases"/>
    <property type="match status" value="1"/>
</dbReference>
<keyword evidence="7" id="KW-0689">Ribosomal protein</keyword>
<reference evidence="7 8" key="1">
    <citation type="submission" date="2016-11" db="EMBL/GenBank/DDBJ databases">
        <authorList>
            <person name="Jaros S."/>
            <person name="Januszkiewicz K."/>
            <person name="Wedrychowicz H."/>
        </authorList>
    </citation>
    <scope>NUCLEOTIDE SEQUENCE [LARGE SCALE GENOMIC DNA]</scope>
    <source>
        <strain evidence="7 8">DSM 22807</strain>
    </source>
</reference>
<evidence type="ECO:0000313" key="7">
    <source>
        <dbReference type="EMBL" id="SHJ64190.1"/>
    </source>
</evidence>
<dbReference type="PANTHER" id="PTHR43648:SF1">
    <property type="entry name" value="ELECTRON TRANSFER FLAVOPROTEIN BETA SUBUNIT LYSINE METHYLTRANSFERASE"/>
    <property type="match status" value="1"/>
</dbReference>
<dbReference type="InterPro" id="IPR050078">
    <property type="entry name" value="Ribosomal_L11_MeTrfase_PrmA"/>
</dbReference>
<accession>A0A1M6KZ12</accession>
<dbReference type="OrthoDB" id="9785995at2"/>
<comment type="subcellular location">
    <subcellularLocation>
        <location evidence="6">Cytoplasm</location>
    </subcellularLocation>
</comment>
<dbReference type="RefSeq" id="WP_072785288.1">
    <property type="nucleotide sequence ID" value="NZ_CP045292.1"/>
</dbReference>
<name>A0A1M6KZ12_9FLAO</name>
<keyword evidence="2 6" id="KW-0963">Cytoplasm</keyword>
<dbReference type="GO" id="GO:0008276">
    <property type="term" value="F:protein methyltransferase activity"/>
    <property type="evidence" value="ECO:0007669"/>
    <property type="project" value="UniProtKB-UniRule"/>
</dbReference>
<sequence length="279" mass="31972">MSNIYIGYHFTVEPKELGSEILVAELGELPFESFIETENGVSAYIQKEFWNENILDDVYILGNEEFKISYEFEEIEQVNWNEEWEKNFTPIDVDGKCYVRAPFHEKSNAEYEVVIEPKMSFGTGHHETTHMMIQHLLETDLVGKKTLDMGCGTAILAILAEMKGAQPIDAIDIDNWCYLNSIENAERNNCKQISVYEGDASLLVGKKYDVIIANINRNILLNDMQTYVDCLNENGILFLSGFYTEDFEAINASCVSKGLTFEKDIVRNNWMSLKYNKNS</sequence>
<evidence type="ECO:0000256" key="5">
    <source>
        <dbReference type="ARBA" id="ARBA00022691"/>
    </source>
</evidence>
<dbReference type="Pfam" id="PF06325">
    <property type="entry name" value="PrmA"/>
    <property type="match status" value="1"/>
</dbReference>
<feature type="binding site" evidence="6">
    <location>
        <position position="150"/>
    </location>
    <ligand>
        <name>S-adenosyl-L-methionine</name>
        <dbReference type="ChEBI" id="CHEBI:59789"/>
    </ligand>
</feature>
<keyword evidence="7" id="KW-0687">Ribonucleoprotein</keyword>
<comment type="function">
    <text evidence="6">Methylates ribosomal protein L11.</text>
</comment>
<dbReference type="PIRSF" id="PIRSF000401">
    <property type="entry name" value="RPL11_MTase"/>
    <property type="match status" value="1"/>
</dbReference>
<dbReference type="Gene3D" id="3.40.50.150">
    <property type="entry name" value="Vaccinia Virus protein VP39"/>
    <property type="match status" value="1"/>
</dbReference>
<evidence type="ECO:0000313" key="8">
    <source>
        <dbReference type="Proteomes" id="UP000184232"/>
    </source>
</evidence>
<keyword evidence="4 6" id="KW-0808">Transferase</keyword>
<keyword evidence="8" id="KW-1185">Reference proteome</keyword>
<feature type="binding site" evidence="6">
    <location>
        <position position="172"/>
    </location>
    <ligand>
        <name>S-adenosyl-L-methionine</name>
        <dbReference type="ChEBI" id="CHEBI:59789"/>
    </ligand>
</feature>
<comment type="similarity">
    <text evidence="1 6">Belongs to the methyltransferase superfamily. PrmA family.</text>
</comment>
<dbReference type="HAMAP" id="MF_00735">
    <property type="entry name" value="Methyltr_PrmA"/>
    <property type="match status" value="1"/>
</dbReference>
<feature type="binding site" evidence="6">
    <location>
        <position position="214"/>
    </location>
    <ligand>
        <name>S-adenosyl-L-methionine</name>
        <dbReference type="ChEBI" id="CHEBI:59789"/>
    </ligand>
</feature>
<organism evidence="7 8">
    <name type="scientific">Flavobacterium haoranii</name>
    <dbReference type="NCBI Taxonomy" id="683124"/>
    <lineage>
        <taxon>Bacteria</taxon>
        <taxon>Pseudomonadati</taxon>
        <taxon>Bacteroidota</taxon>
        <taxon>Flavobacteriia</taxon>
        <taxon>Flavobacteriales</taxon>
        <taxon>Flavobacteriaceae</taxon>
        <taxon>Flavobacterium</taxon>
    </lineage>
</organism>
<protein>
    <recommendedName>
        <fullName evidence="6">Ribosomal protein L11 methyltransferase</fullName>
        <shortName evidence="6">L11 Mtase</shortName>
        <ecNumber evidence="6">2.1.1.-</ecNumber>
    </recommendedName>
</protein>
<evidence type="ECO:0000256" key="6">
    <source>
        <dbReference type="HAMAP-Rule" id="MF_00735"/>
    </source>
</evidence>